<evidence type="ECO:0000313" key="2">
    <source>
        <dbReference type="EMBL" id="PPU84027.1"/>
    </source>
</evidence>
<accession>A0A2S7E4H3</accession>
<name>A0A2S7E4H3_9XANT</name>
<evidence type="ECO:0000313" key="3">
    <source>
        <dbReference type="Proteomes" id="UP000239939"/>
    </source>
</evidence>
<reference evidence="3" key="1">
    <citation type="submission" date="2016-08" db="EMBL/GenBank/DDBJ databases">
        <authorList>
            <person name="Merda D."/>
            <person name="Briand M."/>
            <person name="Taghouti G."/>
            <person name="Carrere S."/>
            <person name="Gouzy J."/>
            <person name="Portier P."/>
            <person name="Jacques M.-A."/>
            <person name="Fischer-Le Saux M."/>
        </authorList>
    </citation>
    <scope>NUCLEOTIDE SEQUENCE [LARGE SCALE GENOMIC DNA]</scope>
    <source>
        <strain evidence="3">CFBP1817</strain>
    </source>
</reference>
<keyword evidence="3" id="KW-1185">Reference proteome</keyword>
<feature type="compositionally biased region" description="Low complexity" evidence="1">
    <location>
        <begin position="36"/>
        <end position="45"/>
    </location>
</feature>
<evidence type="ECO:0000256" key="1">
    <source>
        <dbReference type="SAM" id="MobiDB-lite"/>
    </source>
</evidence>
<dbReference type="EMBL" id="MDEJ01000250">
    <property type="protein sequence ID" value="PPU84027.1"/>
    <property type="molecule type" value="Genomic_DNA"/>
</dbReference>
<dbReference type="AlphaFoldDB" id="A0A2S7E4H3"/>
<comment type="caution">
    <text evidence="2">The sequence shown here is derived from an EMBL/GenBank/DDBJ whole genome shotgun (WGS) entry which is preliminary data.</text>
</comment>
<feature type="region of interest" description="Disordered" evidence="1">
    <location>
        <begin position="32"/>
        <end position="59"/>
    </location>
</feature>
<protein>
    <submittedName>
        <fullName evidence="2">Uncharacterized protein</fullName>
    </submittedName>
</protein>
<dbReference type="Proteomes" id="UP000239939">
    <property type="component" value="Unassembled WGS sequence"/>
</dbReference>
<feature type="non-terminal residue" evidence="2">
    <location>
        <position position="1"/>
    </location>
</feature>
<organism evidence="2 3">
    <name type="scientific">Xanthomonas populi</name>
    <dbReference type="NCBI Taxonomy" id="53414"/>
    <lineage>
        <taxon>Bacteria</taxon>
        <taxon>Pseudomonadati</taxon>
        <taxon>Pseudomonadota</taxon>
        <taxon>Gammaproteobacteria</taxon>
        <taxon>Lysobacterales</taxon>
        <taxon>Lysobacteraceae</taxon>
        <taxon>Xanthomonas</taxon>
    </lineage>
</organism>
<proteinExistence type="predicted"/>
<sequence length="59" mass="6411">AITHTARTRLQPDGHGLKNVGIPQILVRHLDRSASCDDSASNDDAPQAHENVRGANYYS</sequence>
<dbReference type="RefSeq" id="WP_208619686.1">
    <property type="nucleotide sequence ID" value="NZ_MDEJ01000250.1"/>
</dbReference>
<gene>
    <name evidence="2" type="ORF">XpopCFBP1817_20135</name>
</gene>